<feature type="non-terminal residue" evidence="2">
    <location>
        <position position="91"/>
    </location>
</feature>
<organism evidence="2 3">
    <name type="scientific">Cladorrhinum samala</name>
    <dbReference type="NCBI Taxonomy" id="585594"/>
    <lineage>
        <taxon>Eukaryota</taxon>
        <taxon>Fungi</taxon>
        <taxon>Dikarya</taxon>
        <taxon>Ascomycota</taxon>
        <taxon>Pezizomycotina</taxon>
        <taxon>Sordariomycetes</taxon>
        <taxon>Sordariomycetidae</taxon>
        <taxon>Sordariales</taxon>
        <taxon>Podosporaceae</taxon>
        <taxon>Cladorrhinum</taxon>
    </lineage>
</organism>
<reference evidence="2" key="2">
    <citation type="submission" date="2023-06" db="EMBL/GenBank/DDBJ databases">
        <authorList>
            <consortium name="Lawrence Berkeley National Laboratory"/>
            <person name="Mondo S.J."/>
            <person name="Hensen N."/>
            <person name="Bonometti L."/>
            <person name="Westerberg I."/>
            <person name="Brannstrom I.O."/>
            <person name="Guillou S."/>
            <person name="Cros-Aarteil S."/>
            <person name="Calhoun S."/>
            <person name="Haridas S."/>
            <person name="Kuo A."/>
            <person name="Pangilinan J."/>
            <person name="Riley R."/>
            <person name="Labutti K."/>
            <person name="Andreopoulos B."/>
            <person name="Lipzen A."/>
            <person name="Chen C."/>
            <person name="Yanf M."/>
            <person name="Daum C."/>
            <person name="Ng V."/>
            <person name="Clum A."/>
            <person name="Steindorff A."/>
            <person name="Ohm R."/>
            <person name="Martin F."/>
            <person name="Silar P."/>
            <person name="Natvig D."/>
            <person name="Lalanne C."/>
            <person name="Gautier V."/>
            <person name="Ament-Velasquez S.L."/>
            <person name="Kruys A."/>
            <person name="Hutchinson M.I."/>
            <person name="Powell A.J."/>
            <person name="Barry K."/>
            <person name="Miller A.N."/>
            <person name="Grigoriev I.V."/>
            <person name="Debuchy R."/>
            <person name="Gladieux P."/>
            <person name="Thoren M.H."/>
            <person name="Johannesson H."/>
        </authorList>
    </citation>
    <scope>NUCLEOTIDE SEQUENCE</scope>
    <source>
        <strain evidence="2">PSN324</strain>
    </source>
</reference>
<protein>
    <submittedName>
        <fullName evidence="2">Uncharacterized protein</fullName>
    </submittedName>
</protein>
<keyword evidence="3" id="KW-1185">Reference proteome</keyword>
<feature type="transmembrane region" description="Helical" evidence="1">
    <location>
        <begin position="21"/>
        <end position="38"/>
    </location>
</feature>
<gene>
    <name evidence="2" type="ORF">QBC42DRAFT_277130</name>
</gene>
<dbReference type="EMBL" id="MU865075">
    <property type="protein sequence ID" value="KAK4458293.1"/>
    <property type="molecule type" value="Genomic_DNA"/>
</dbReference>
<evidence type="ECO:0000256" key="1">
    <source>
        <dbReference type="SAM" id="Phobius"/>
    </source>
</evidence>
<feature type="transmembrane region" description="Helical" evidence="1">
    <location>
        <begin position="44"/>
        <end position="62"/>
    </location>
</feature>
<evidence type="ECO:0000313" key="2">
    <source>
        <dbReference type="EMBL" id="KAK4458293.1"/>
    </source>
</evidence>
<comment type="caution">
    <text evidence="2">The sequence shown here is derived from an EMBL/GenBank/DDBJ whole genome shotgun (WGS) entry which is preliminary data.</text>
</comment>
<name>A0AAV9HFB7_9PEZI</name>
<accession>A0AAV9HFB7</accession>
<sequence length="91" mass="10811">MCIQCMRPCYLPFECKQEYKIYICGGILLVYMSIYTIIKIDDGNVYFPGYFILMMDWGLSFLRDHDKMYVSYDTVHTAINGERKKRLSCHV</sequence>
<dbReference type="Proteomes" id="UP001321749">
    <property type="component" value="Unassembled WGS sequence"/>
</dbReference>
<keyword evidence="1" id="KW-0472">Membrane</keyword>
<dbReference type="AlphaFoldDB" id="A0AAV9HFB7"/>
<keyword evidence="1" id="KW-0812">Transmembrane</keyword>
<keyword evidence="1" id="KW-1133">Transmembrane helix</keyword>
<proteinExistence type="predicted"/>
<evidence type="ECO:0000313" key="3">
    <source>
        <dbReference type="Proteomes" id="UP001321749"/>
    </source>
</evidence>
<reference evidence="2" key="1">
    <citation type="journal article" date="2023" name="Mol. Phylogenet. Evol.">
        <title>Genome-scale phylogeny and comparative genomics of the fungal order Sordariales.</title>
        <authorList>
            <person name="Hensen N."/>
            <person name="Bonometti L."/>
            <person name="Westerberg I."/>
            <person name="Brannstrom I.O."/>
            <person name="Guillou S."/>
            <person name="Cros-Aarteil S."/>
            <person name="Calhoun S."/>
            <person name="Haridas S."/>
            <person name="Kuo A."/>
            <person name="Mondo S."/>
            <person name="Pangilinan J."/>
            <person name="Riley R."/>
            <person name="LaButti K."/>
            <person name="Andreopoulos B."/>
            <person name="Lipzen A."/>
            <person name="Chen C."/>
            <person name="Yan M."/>
            <person name="Daum C."/>
            <person name="Ng V."/>
            <person name="Clum A."/>
            <person name="Steindorff A."/>
            <person name="Ohm R.A."/>
            <person name="Martin F."/>
            <person name="Silar P."/>
            <person name="Natvig D.O."/>
            <person name="Lalanne C."/>
            <person name="Gautier V."/>
            <person name="Ament-Velasquez S.L."/>
            <person name="Kruys A."/>
            <person name="Hutchinson M.I."/>
            <person name="Powell A.J."/>
            <person name="Barry K."/>
            <person name="Miller A.N."/>
            <person name="Grigoriev I.V."/>
            <person name="Debuchy R."/>
            <person name="Gladieux P."/>
            <person name="Hiltunen Thoren M."/>
            <person name="Johannesson H."/>
        </authorList>
    </citation>
    <scope>NUCLEOTIDE SEQUENCE</scope>
    <source>
        <strain evidence="2">PSN324</strain>
    </source>
</reference>